<reference evidence="3 4" key="1">
    <citation type="submission" date="2016-04" db="EMBL/GenBank/DDBJ databases">
        <title>Complete genome sequence of natural rubber-degrading, novel Gram-negative bacterium, Rhizobacter gummiphilus strain NS21.</title>
        <authorList>
            <person name="Tabata M."/>
            <person name="Kasai D."/>
            <person name="Fukuda M."/>
        </authorList>
    </citation>
    <scope>NUCLEOTIDE SEQUENCE [LARGE SCALE GENOMIC DNA]</scope>
    <source>
        <strain evidence="3 4">NS21</strain>
    </source>
</reference>
<evidence type="ECO:0000256" key="1">
    <source>
        <dbReference type="SAM" id="MobiDB-lite"/>
    </source>
</evidence>
<evidence type="ECO:0000313" key="3">
    <source>
        <dbReference type="EMBL" id="ARN20770.1"/>
    </source>
</evidence>
<dbReference type="Proteomes" id="UP000193427">
    <property type="component" value="Chromosome"/>
</dbReference>
<protein>
    <submittedName>
        <fullName evidence="3">Uncharacterized protein</fullName>
    </submittedName>
</protein>
<evidence type="ECO:0000313" key="4">
    <source>
        <dbReference type="Proteomes" id="UP000193427"/>
    </source>
</evidence>
<name>A0A1W6L980_9BURK</name>
<organism evidence="3 4">
    <name type="scientific">Piscinibacter gummiphilus</name>
    <dbReference type="NCBI Taxonomy" id="946333"/>
    <lineage>
        <taxon>Bacteria</taxon>
        <taxon>Pseudomonadati</taxon>
        <taxon>Pseudomonadota</taxon>
        <taxon>Betaproteobacteria</taxon>
        <taxon>Burkholderiales</taxon>
        <taxon>Sphaerotilaceae</taxon>
        <taxon>Piscinibacter</taxon>
    </lineage>
</organism>
<gene>
    <name evidence="3" type="ORF">A4W93_13170</name>
</gene>
<dbReference type="STRING" id="946333.A4W93_13170"/>
<keyword evidence="4" id="KW-1185">Reference proteome</keyword>
<keyword evidence="2" id="KW-0472">Membrane</keyword>
<proteinExistence type="predicted"/>
<feature type="region of interest" description="Disordered" evidence="1">
    <location>
        <begin position="326"/>
        <end position="362"/>
    </location>
</feature>
<dbReference type="KEGG" id="rgu:A4W93_13170"/>
<dbReference type="OrthoDB" id="5995712at2"/>
<keyword evidence="2" id="KW-0812">Transmembrane</keyword>
<dbReference type="EMBL" id="CP015118">
    <property type="protein sequence ID" value="ARN20770.1"/>
    <property type="molecule type" value="Genomic_DNA"/>
</dbReference>
<sequence length="362" mass="37855">MKRLRILTGRHVGAHLDLAEGVHVVGAGNDCDIMVTDWTFAPLELTVAEGGVSCRWYDGAEVPAAPDARPGAERRVELGDLAPREFDGIVLCVGPAGDAWPSDVELLSAVFAPTPKRVARWARERLPARLVPLGLAAGVVGAVAFAWPWLEASPPPVVVPTIEESRARVQHELDRVTGGRLVAVAEQGTLFLTGLAETPQDAASGRAAVDALRVPYNVVPRFAVASSIAETLRGTGGLTNPTVRHEGGGVFSLSAEVTDERAARAAVDRIAADLAPAVTKVHASFERIYPTDPLGPILSRSQQDGLSVVQTRDGVKHIVIEAVRAAAPEPSPEPPAPPPAAVAVRPAAMTTAHATSTQGATP</sequence>
<dbReference type="RefSeq" id="WP_085751049.1">
    <property type="nucleotide sequence ID" value="NZ_BSPR01000007.1"/>
</dbReference>
<feature type="compositionally biased region" description="Polar residues" evidence="1">
    <location>
        <begin position="352"/>
        <end position="362"/>
    </location>
</feature>
<accession>A0A1W6L980</accession>
<feature type="transmembrane region" description="Helical" evidence="2">
    <location>
        <begin position="130"/>
        <end position="150"/>
    </location>
</feature>
<feature type="compositionally biased region" description="Pro residues" evidence="1">
    <location>
        <begin position="329"/>
        <end position="340"/>
    </location>
</feature>
<keyword evidence="2" id="KW-1133">Transmembrane helix</keyword>
<evidence type="ECO:0000256" key="2">
    <source>
        <dbReference type="SAM" id="Phobius"/>
    </source>
</evidence>
<dbReference type="AlphaFoldDB" id="A0A1W6L980"/>